<evidence type="ECO:0000313" key="2">
    <source>
        <dbReference type="Proteomes" id="UP001165083"/>
    </source>
</evidence>
<reference evidence="1" key="1">
    <citation type="submission" date="2023-04" db="EMBL/GenBank/DDBJ databases">
        <title>Phytophthora lilii NBRC 32176.</title>
        <authorList>
            <person name="Ichikawa N."/>
            <person name="Sato H."/>
            <person name="Tonouchi N."/>
        </authorList>
    </citation>
    <scope>NUCLEOTIDE SEQUENCE</scope>
    <source>
        <strain evidence="1">NBRC 32176</strain>
    </source>
</reference>
<gene>
    <name evidence="1" type="ORF">Plil01_000996300</name>
</gene>
<proteinExistence type="predicted"/>
<dbReference type="Proteomes" id="UP001165083">
    <property type="component" value="Unassembled WGS sequence"/>
</dbReference>
<keyword evidence="2" id="KW-1185">Reference proteome</keyword>
<dbReference type="AlphaFoldDB" id="A0A9W6U394"/>
<dbReference type="OrthoDB" id="146783at2759"/>
<accession>A0A9W6U394</accession>
<comment type="caution">
    <text evidence="1">The sequence shown here is derived from an EMBL/GenBank/DDBJ whole genome shotgun (WGS) entry which is preliminary data.</text>
</comment>
<sequence>MVAKREKQARISAEVQHKELQAAVADHAALIVDLNRIFNKKVCRRGIGDNLLTEHQLQAETNDWMLLEDYLGGLSAIYREASNSCIPMTLSSGGFNTVRKATGDIDYIDATILMRLSLEFESACDLMRNVVILPNRQLQLKMFTSAESAMNESAFKCQLICPRYGGKSVSMGMHFVGRLYIEEARL</sequence>
<name>A0A9W6U394_9STRA</name>
<protein>
    <submittedName>
        <fullName evidence="1">Unnamed protein product</fullName>
    </submittedName>
</protein>
<organism evidence="1 2">
    <name type="scientific">Phytophthora lilii</name>
    <dbReference type="NCBI Taxonomy" id="2077276"/>
    <lineage>
        <taxon>Eukaryota</taxon>
        <taxon>Sar</taxon>
        <taxon>Stramenopiles</taxon>
        <taxon>Oomycota</taxon>
        <taxon>Peronosporomycetes</taxon>
        <taxon>Peronosporales</taxon>
        <taxon>Peronosporaceae</taxon>
        <taxon>Phytophthora</taxon>
    </lineage>
</organism>
<evidence type="ECO:0000313" key="1">
    <source>
        <dbReference type="EMBL" id="GMF24351.1"/>
    </source>
</evidence>
<dbReference type="EMBL" id="BSXW01000512">
    <property type="protein sequence ID" value="GMF24351.1"/>
    <property type="molecule type" value="Genomic_DNA"/>
</dbReference>